<feature type="transmembrane region" description="Helical" evidence="7">
    <location>
        <begin position="148"/>
        <end position="170"/>
    </location>
</feature>
<accession>A0A974XD68</accession>
<name>A0A974XD68_9FIRM</name>
<feature type="transmembrane region" description="Helical" evidence="7">
    <location>
        <begin position="535"/>
        <end position="556"/>
    </location>
</feature>
<proteinExistence type="inferred from homology"/>
<sequence>MDVYMRVEPMEGIYTFLEDSGFEETLVNSDLLRFSGNSNENTLNAVLYSMVAVLSAIIMFGSISLIYNAFSISISERTKQFGLLKSVGATKKQIMGSVLFEAFVLSAVGIPLGILLGITGIGITFTFAKDLFTALWNSGTNAQLVLRISPVSLLVAAALGVVTVLISAAIPARRAARISAMDAIRQTEDIKIKAGKVKTSRITYKLFGFNGMLAAKNFKRNKRKYRATVISLFMSVVLFISASSFTNYLMTSTSQLFGEATYDISYTLTPDQQTDEESVRELLTSIEGVRDSSYEYSEMGGGILVPEDLVDENYRKLLGSSWMEDAVGATEGEKLLDMHLIFLDDASFTKLLEDNRLGVEEYTDTDRPKALVYTQGKIFNPEDSRYYTYDALKEGSFSAIGMAFKELEGAYFTGEVREDQLVYRDDNQEEVLLPREEGIITQELELGAIIKELPMMAVNSMGTDIKVIYPFSARTAVLGVEEEVPVNLYFHVEDHKAAYEDMSLLLKEEKLSYSRLTDHGAFQEQDRAMVSVINIFSYGFIILISLIAAANVFNTISTNIHLRRREFAMLKTVGMTQRGFRQMMTYESTLYGLKGIIYGIPVAVGVTYLIYRSISNGMDFAFYMPMKPVAIAIGSVFLVVFASSIYAMDKIRKDNPMDALKNENI</sequence>
<feature type="domain" description="ABC3 transporter permease C-terminal" evidence="8">
    <location>
        <begin position="53"/>
        <end position="179"/>
    </location>
</feature>
<evidence type="ECO:0000256" key="6">
    <source>
        <dbReference type="ARBA" id="ARBA00038076"/>
    </source>
</evidence>
<evidence type="ECO:0000256" key="3">
    <source>
        <dbReference type="ARBA" id="ARBA00022692"/>
    </source>
</evidence>
<evidence type="ECO:0000313" key="10">
    <source>
        <dbReference type="Proteomes" id="UP000663499"/>
    </source>
</evidence>
<dbReference type="InterPro" id="IPR050250">
    <property type="entry name" value="Macrolide_Exporter_MacB"/>
</dbReference>
<feature type="transmembrane region" description="Helical" evidence="7">
    <location>
        <begin position="591"/>
        <end position="611"/>
    </location>
</feature>
<dbReference type="Pfam" id="PF02687">
    <property type="entry name" value="FtsX"/>
    <property type="match status" value="2"/>
</dbReference>
<dbReference type="AlphaFoldDB" id="A0A974XD68"/>
<dbReference type="EMBL" id="CP071444">
    <property type="protein sequence ID" value="QSX07649.1"/>
    <property type="molecule type" value="Genomic_DNA"/>
</dbReference>
<evidence type="ECO:0000256" key="7">
    <source>
        <dbReference type="SAM" id="Phobius"/>
    </source>
</evidence>
<comment type="subcellular location">
    <subcellularLocation>
        <location evidence="1">Cell membrane</location>
        <topology evidence="1">Multi-pass membrane protein</topology>
    </subcellularLocation>
</comment>
<evidence type="ECO:0000256" key="1">
    <source>
        <dbReference type="ARBA" id="ARBA00004651"/>
    </source>
</evidence>
<feature type="domain" description="ABC3 transporter permease C-terminal" evidence="8">
    <location>
        <begin position="540"/>
        <end position="656"/>
    </location>
</feature>
<dbReference type="InterPro" id="IPR003838">
    <property type="entry name" value="ABC3_permease_C"/>
</dbReference>
<evidence type="ECO:0000313" key="9">
    <source>
        <dbReference type="EMBL" id="QSX07649.1"/>
    </source>
</evidence>
<dbReference type="PANTHER" id="PTHR30572">
    <property type="entry name" value="MEMBRANE COMPONENT OF TRANSPORTER-RELATED"/>
    <property type="match status" value="1"/>
</dbReference>
<dbReference type="GO" id="GO:0022857">
    <property type="term" value="F:transmembrane transporter activity"/>
    <property type="evidence" value="ECO:0007669"/>
    <property type="project" value="TreeGrafter"/>
</dbReference>
<evidence type="ECO:0000256" key="4">
    <source>
        <dbReference type="ARBA" id="ARBA00022989"/>
    </source>
</evidence>
<feature type="transmembrane region" description="Helical" evidence="7">
    <location>
        <begin position="45"/>
        <end position="70"/>
    </location>
</feature>
<evidence type="ECO:0000259" key="8">
    <source>
        <dbReference type="Pfam" id="PF02687"/>
    </source>
</evidence>
<evidence type="ECO:0000256" key="2">
    <source>
        <dbReference type="ARBA" id="ARBA00022475"/>
    </source>
</evidence>
<evidence type="ECO:0000256" key="5">
    <source>
        <dbReference type="ARBA" id="ARBA00023136"/>
    </source>
</evidence>
<dbReference type="PANTHER" id="PTHR30572:SF4">
    <property type="entry name" value="ABC TRANSPORTER PERMEASE YTRF"/>
    <property type="match status" value="1"/>
</dbReference>
<feature type="transmembrane region" description="Helical" evidence="7">
    <location>
        <begin position="229"/>
        <end position="250"/>
    </location>
</feature>
<keyword evidence="2" id="KW-1003">Cell membrane</keyword>
<keyword evidence="4 7" id="KW-1133">Transmembrane helix</keyword>
<gene>
    <name evidence="9" type="ORF">J0B03_07345</name>
</gene>
<keyword evidence="10" id="KW-1185">Reference proteome</keyword>
<dbReference type="KEGG" id="alka:J0B03_07345"/>
<feature type="transmembrane region" description="Helical" evidence="7">
    <location>
        <begin position="102"/>
        <end position="128"/>
    </location>
</feature>
<keyword evidence="3 7" id="KW-0812">Transmembrane</keyword>
<reference evidence="9" key="1">
    <citation type="submission" date="2021-03" db="EMBL/GenBank/DDBJ databases">
        <title>Alkalibacter marinus sp. nov., isolated from tidal flat sediment.</title>
        <authorList>
            <person name="Namirimu T."/>
            <person name="Yang J.-A."/>
            <person name="Yang S.-H."/>
            <person name="Kim Y.-J."/>
            <person name="Kwon K.K."/>
        </authorList>
    </citation>
    <scope>NUCLEOTIDE SEQUENCE</scope>
    <source>
        <strain evidence="9">ES005</strain>
    </source>
</reference>
<organism evidence="9 10">
    <name type="scientific">Alkalibacter rhizosphaerae</name>
    <dbReference type="NCBI Taxonomy" id="2815577"/>
    <lineage>
        <taxon>Bacteria</taxon>
        <taxon>Bacillati</taxon>
        <taxon>Bacillota</taxon>
        <taxon>Clostridia</taxon>
        <taxon>Eubacteriales</taxon>
        <taxon>Eubacteriaceae</taxon>
        <taxon>Alkalibacter</taxon>
    </lineage>
</organism>
<protein>
    <submittedName>
        <fullName evidence="9">ABC transporter permease</fullName>
    </submittedName>
</protein>
<dbReference type="Proteomes" id="UP000663499">
    <property type="component" value="Chromosome"/>
</dbReference>
<dbReference type="GO" id="GO:0005886">
    <property type="term" value="C:plasma membrane"/>
    <property type="evidence" value="ECO:0007669"/>
    <property type="project" value="UniProtKB-SubCell"/>
</dbReference>
<comment type="similarity">
    <text evidence="6">Belongs to the ABC-4 integral membrane protein family.</text>
</comment>
<feature type="transmembrane region" description="Helical" evidence="7">
    <location>
        <begin position="631"/>
        <end position="648"/>
    </location>
</feature>
<keyword evidence="5 7" id="KW-0472">Membrane</keyword>